<evidence type="ECO:0000313" key="1">
    <source>
        <dbReference type="EMBL" id="KAJ7082447.1"/>
    </source>
</evidence>
<comment type="caution">
    <text evidence="1">The sequence shown here is derived from an EMBL/GenBank/DDBJ whole genome shotgun (WGS) entry which is preliminary data.</text>
</comment>
<evidence type="ECO:0000313" key="2">
    <source>
        <dbReference type="Proteomes" id="UP001222325"/>
    </source>
</evidence>
<sequence length="642" mass="71918">MALNTSAADSIFRIVSDLLSLNLPYVDIIVSLCTNPTTFSAGIKEKIRGKPDLSELLQIQWKRIPEMFKTSLQSASTVLQKLLEKRVRMIPGTAANVKFNNQCDPVNISDLFGILGFVVAAHAHPMMDARTLAGDDYVWPFLRLLFLYETLCRSVDDDIPRPGVIQITWIRNPGDVLSQNSALSGCIGLGCNVHVTTSNAKARTLRQDIVDAKLRELRNQWPEVKGMSPLQKDAENEGSQANPTEWMSTIFNAKWPDEPHTSQYQIGVLAIRTEILMNPRVYERNSELLAKLVDRYSADALIKEMCKNCTTLAYQIIGADVYDFALSLAGVIRKHKTLYKVKKSAGRPGPDIPMTELKCEPTMDESRTYREDRSFHISYSTDSTITIRKVGGGTSISGSWSHEMTIQTARKGQKTCTVTVKGATAITSDEWLPRDEVVGRPEQPVWKPGAHPGYFWIRKAGSVTEYILCFQQTQPDDRRSPALRETRIGTIKVPEQAGPKDLPIIHIRPDMCSREIALFMVATSPRRTIESELGKLAKNSAVRPNSSSENIREEELKKRILFLKRRGGWTWMGCVGKFEHQPEVSLCFPCFRIASMAISNVWSVGANFCDATNALSSFLVPYAVPNVHLFPIPAWLNQADRK</sequence>
<accession>A0AAD6U2I8</accession>
<gene>
    <name evidence="1" type="ORF">B0H15DRAFT_993884</name>
</gene>
<dbReference type="Proteomes" id="UP001222325">
    <property type="component" value="Unassembled WGS sequence"/>
</dbReference>
<proteinExistence type="predicted"/>
<organism evidence="1 2">
    <name type="scientific">Mycena belliarum</name>
    <dbReference type="NCBI Taxonomy" id="1033014"/>
    <lineage>
        <taxon>Eukaryota</taxon>
        <taxon>Fungi</taxon>
        <taxon>Dikarya</taxon>
        <taxon>Basidiomycota</taxon>
        <taxon>Agaricomycotina</taxon>
        <taxon>Agaricomycetes</taxon>
        <taxon>Agaricomycetidae</taxon>
        <taxon>Agaricales</taxon>
        <taxon>Marasmiineae</taxon>
        <taxon>Mycenaceae</taxon>
        <taxon>Mycena</taxon>
    </lineage>
</organism>
<name>A0AAD6U2I8_9AGAR</name>
<protein>
    <submittedName>
        <fullName evidence="1">Uncharacterized protein</fullName>
    </submittedName>
</protein>
<reference evidence="1" key="1">
    <citation type="submission" date="2023-03" db="EMBL/GenBank/DDBJ databases">
        <title>Massive genome expansion in bonnet fungi (Mycena s.s.) driven by repeated elements and novel gene families across ecological guilds.</title>
        <authorList>
            <consortium name="Lawrence Berkeley National Laboratory"/>
            <person name="Harder C.B."/>
            <person name="Miyauchi S."/>
            <person name="Viragh M."/>
            <person name="Kuo A."/>
            <person name="Thoen E."/>
            <person name="Andreopoulos B."/>
            <person name="Lu D."/>
            <person name="Skrede I."/>
            <person name="Drula E."/>
            <person name="Henrissat B."/>
            <person name="Morin E."/>
            <person name="Kohler A."/>
            <person name="Barry K."/>
            <person name="LaButti K."/>
            <person name="Morin E."/>
            <person name="Salamov A."/>
            <person name="Lipzen A."/>
            <person name="Mereny Z."/>
            <person name="Hegedus B."/>
            <person name="Baldrian P."/>
            <person name="Stursova M."/>
            <person name="Weitz H."/>
            <person name="Taylor A."/>
            <person name="Grigoriev I.V."/>
            <person name="Nagy L.G."/>
            <person name="Martin F."/>
            <person name="Kauserud H."/>
        </authorList>
    </citation>
    <scope>NUCLEOTIDE SEQUENCE</scope>
    <source>
        <strain evidence="1">CBHHK173m</strain>
    </source>
</reference>
<keyword evidence="2" id="KW-1185">Reference proteome</keyword>
<dbReference type="EMBL" id="JARJCN010000045">
    <property type="protein sequence ID" value="KAJ7082447.1"/>
    <property type="molecule type" value="Genomic_DNA"/>
</dbReference>
<dbReference type="AlphaFoldDB" id="A0AAD6U2I8"/>